<gene>
    <name evidence="1" type="ORF">ACFSGJ_16400</name>
</gene>
<sequence>MTPAVVEAMAAPEVFPFLLFEGQFLSGWVRLWSGIGLLQWGGRQWQGAGTLIGLGSVSETTDVVAEGTSVTLSGVPLDLVQIGIAEVRQGLPGRIWLGFLDGAGQIVPDPVLVFSGRCDVPEIADDAETCRITVSYESRLVDLQTPREWRYTHEAQQVLAPGDLGLAHVAAIQEREIKWGRG</sequence>
<protein>
    <submittedName>
        <fullName evidence="1">Uncharacterized protein</fullName>
    </submittedName>
</protein>
<evidence type="ECO:0000313" key="2">
    <source>
        <dbReference type="Proteomes" id="UP001597353"/>
    </source>
</evidence>
<accession>A0ABW4S8Q7</accession>
<keyword evidence="2" id="KW-1185">Reference proteome</keyword>
<proteinExistence type="predicted"/>
<dbReference type="RefSeq" id="WP_390264260.1">
    <property type="nucleotide sequence ID" value="NZ_JBHUGH010000013.1"/>
</dbReference>
<organism evidence="1 2">
    <name type="scientific">Halodurantibacterium flavum</name>
    <dbReference type="NCBI Taxonomy" id="1382802"/>
    <lineage>
        <taxon>Bacteria</taxon>
        <taxon>Pseudomonadati</taxon>
        <taxon>Pseudomonadota</taxon>
        <taxon>Alphaproteobacteria</taxon>
        <taxon>Rhodobacterales</taxon>
        <taxon>Paracoccaceae</taxon>
        <taxon>Halodurantibacterium</taxon>
    </lineage>
</organism>
<evidence type="ECO:0000313" key="1">
    <source>
        <dbReference type="EMBL" id="MFD1913796.1"/>
    </source>
</evidence>
<name>A0ABW4S8Q7_9RHOB</name>
<dbReference type="EMBL" id="JBHUGH010000013">
    <property type="protein sequence ID" value="MFD1913796.1"/>
    <property type="molecule type" value="Genomic_DNA"/>
</dbReference>
<reference evidence="2" key="1">
    <citation type="journal article" date="2019" name="Int. J. Syst. Evol. Microbiol.">
        <title>The Global Catalogue of Microorganisms (GCM) 10K type strain sequencing project: providing services to taxonomists for standard genome sequencing and annotation.</title>
        <authorList>
            <consortium name="The Broad Institute Genomics Platform"/>
            <consortium name="The Broad Institute Genome Sequencing Center for Infectious Disease"/>
            <person name="Wu L."/>
            <person name="Ma J."/>
        </authorList>
    </citation>
    <scope>NUCLEOTIDE SEQUENCE [LARGE SCALE GENOMIC DNA]</scope>
    <source>
        <strain evidence="2">CGMCC 4.7242</strain>
    </source>
</reference>
<dbReference type="Proteomes" id="UP001597353">
    <property type="component" value="Unassembled WGS sequence"/>
</dbReference>
<comment type="caution">
    <text evidence="1">The sequence shown here is derived from an EMBL/GenBank/DDBJ whole genome shotgun (WGS) entry which is preliminary data.</text>
</comment>